<dbReference type="GO" id="GO:0006633">
    <property type="term" value="P:fatty acid biosynthetic process"/>
    <property type="evidence" value="ECO:0007669"/>
    <property type="project" value="TreeGrafter"/>
</dbReference>
<dbReference type="SMART" id="SM01294">
    <property type="entry name" value="PKS_PP_betabranch"/>
    <property type="match status" value="1"/>
</dbReference>
<evidence type="ECO:0000259" key="5">
    <source>
        <dbReference type="PROSITE" id="PS50075"/>
    </source>
</evidence>
<dbReference type="GO" id="GO:0004312">
    <property type="term" value="F:fatty acid synthase activity"/>
    <property type="evidence" value="ECO:0007669"/>
    <property type="project" value="TreeGrafter"/>
</dbReference>
<evidence type="ECO:0000313" key="7">
    <source>
        <dbReference type="Proteomes" id="UP000471648"/>
    </source>
</evidence>
<dbReference type="AlphaFoldDB" id="A0A6N9VBD1"/>
<dbReference type="EMBL" id="JAAGME010000914">
    <property type="protein sequence ID" value="NEB69817.1"/>
    <property type="molecule type" value="Genomic_DNA"/>
</dbReference>
<evidence type="ECO:0000313" key="6">
    <source>
        <dbReference type="EMBL" id="NEB69817.1"/>
    </source>
</evidence>
<dbReference type="InterPro" id="IPR020806">
    <property type="entry name" value="PKS_PP-bd"/>
</dbReference>
<dbReference type="PROSITE" id="PS00012">
    <property type="entry name" value="PHOSPHOPANTETHEINE"/>
    <property type="match status" value="1"/>
</dbReference>
<dbReference type="SMART" id="SM00823">
    <property type="entry name" value="PKS_PP"/>
    <property type="match status" value="1"/>
</dbReference>
<dbReference type="PROSITE" id="PS50075">
    <property type="entry name" value="CARRIER"/>
    <property type="match status" value="1"/>
</dbReference>
<dbReference type="GO" id="GO:0017000">
    <property type="term" value="P:antibiotic biosynthetic process"/>
    <property type="evidence" value="ECO:0007669"/>
    <property type="project" value="UniProtKB-ARBA"/>
</dbReference>
<evidence type="ECO:0000256" key="3">
    <source>
        <dbReference type="ARBA" id="ARBA00022679"/>
    </source>
</evidence>
<dbReference type="SUPFAM" id="SSF47336">
    <property type="entry name" value="ACP-like"/>
    <property type="match status" value="1"/>
</dbReference>
<dbReference type="PANTHER" id="PTHR43775">
    <property type="entry name" value="FATTY ACID SYNTHASE"/>
    <property type="match status" value="1"/>
</dbReference>
<dbReference type="GO" id="GO:0031177">
    <property type="term" value="F:phosphopantetheine binding"/>
    <property type="evidence" value="ECO:0007669"/>
    <property type="project" value="InterPro"/>
</dbReference>
<keyword evidence="1" id="KW-0596">Phosphopantetheine</keyword>
<evidence type="ECO:0000256" key="2">
    <source>
        <dbReference type="ARBA" id="ARBA00022553"/>
    </source>
</evidence>
<gene>
    <name evidence="6" type="ORF">G3I39_22595</name>
</gene>
<keyword evidence="2" id="KW-0597">Phosphoprotein</keyword>
<dbReference type="InterPro" id="IPR036736">
    <property type="entry name" value="ACP-like_sf"/>
</dbReference>
<proteinExistence type="predicted"/>
<evidence type="ECO:0000256" key="4">
    <source>
        <dbReference type="ARBA" id="ARBA00023268"/>
    </source>
</evidence>
<dbReference type="Proteomes" id="UP000471648">
    <property type="component" value="Unassembled WGS sequence"/>
</dbReference>
<accession>A0A6N9VBD1</accession>
<keyword evidence="3" id="KW-0808">Transferase</keyword>
<reference evidence="6 7" key="1">
    <citation type="submission" date="2020-01" db="EMBL/GenBank/DDBJ databases">
        <title>Insect and environment-associated Actinomycetes.</title>
        <authorList>
            <person name="Currrie C."/>
            <person name="Chevrette M."/>
            <person name="Carlson C."/>
            <person name="Stubbendieck R."/>
            <person name="Wendt-Pienkowski E."/>
        </authorList>
    </citation>
    <scope>NUCLEOTIDE SEQUENCE [LARGE SCALE GENOMIC DNA]</scope>
    <source>
        <strain evidence="6 7">SID14438</strain>
    </source>
</reference>
<organism evidence="6 7">
    <name type="scientific">Streptomyces microflavus</name>
    <name type="common">Streptomyces lipmanii</name>
    <dbReference type="NCBI Taxonomy" id="1919"/>
    <lineage>
        <taxon>Bacteria</taxon>
        <taxon>Bacillati</taxon>
        <taxon>Actinomycetota</taxon>
        <taxon>Actinomycetes</taxon>
        <taxon>Kitasatosporales</taxon>
        <taxon>Streptomycetaceae</taxon>
        <taxon>Streptomyces</taxon>
    </lineage>
</organism>
<dbReference type="FunFam" id="1.10.1200.10:FF:000007">
    <property type="entry name" value="Probable polyketide synthase pks17"/>
    <property type="match status" value="1"/>
</dbReference>
<sequence length="134" mass="13726">AQASGGDGGWAQLTAALPADERADAVLTLVRDTVAGVLGHADATALDPRRAFNETGFDSLAGVELRNRLNTATGIRLPATVVFDHPSPQALAEHLLTLVGPAPEVSAPAPVVRAADRDEPIAIVGMACRYPGGV</sequence>
<dbReference type="InterPro" id="IPR009081">
    <property type="entry name" value="PP-bd_ACP"/>
</dbReference>
<feature type="non-terminal residue" evidence="6">
    <location>
        <position position="134"/>
    </location>
</feature>
<dbReference type="Gene3D" id="1.10.1200.10">
    <property type="entry name" value="ACP-like"/>
    <property type="match status" value="1"/>
</dbReference>
<dbReference type="PANTHER" id="PTHR43775:SF51">
    <property type="entry name" value="INACTIVE PHENOLPHTHIOCEROL SYNTHESIS POLYKETIDE SYNTHASE TYPE I PKS1-RELATED"/>
    <property type="match status" value="1"/>
</dbReference>
<dbReference type="RefSeq" id="WP_164357951.1">
    <property type="nucleotide sequence ID" value="NZ_JAAGME010000914.1"/>
</dbReference>
<evidence type="ECO:0000256" key="1">
    <source>
        <dbReference type="ARBA" id="ARBA00022450"/>
    </source>
</evidence>
<protein>
    <recommendedName>
        <fullName evidence="5">Carrier domain-containing protein</fullName>
    </recommendedName>
</protein>
<keyword evidence="4" id="KW-0511">Multifunctional enzyme</keyword>
<feature type="domain" description="Carrier" evidence="5">
    <location>
        <begin position="24"/>
        <end position="99"/>
    </location>
</feature>
<feature type="non-terminal residue" evidence="6">
    <location>
        <position position="1"/>
    </location>
</feature>
<name>A0A6N9VBD1_STRMI</name>
<dbReference type="Pfam" id="PF00550">
    <property type="entry name" value="PP-binding"/>
    <property type="match status" value="1"/>
</dbReference>
<comment type="caution">
    <text evidence="6">The sequence shown here is derived from an EMBL/GenBank/DDBJ whole genome shotgun (WGS) entry which is preliminary data.</text>
</comment>
<dbReference type="InterPro" id="IPR050091">
    <property type="entry name" value="PKS_NRPS_Biosynth_Enz"/>
</dbReference>
<dbReference type="InterPro" id="IPR006162">
    <property type="entry name" value="Ppantetheine_attach_site"/>
</dbReference>